<evidence type="ECO:0000313" key="1">
    <source>
        <dbReference type="EMBL" id="KAF7346647.1"/>
    </source>
</evidence>
<evidence type="ECO:0000313" key="2">
    <source>
        <dbReference type="Proteomes" id="UP000623467"/>
    </source>
</evidence>
<protein>
    <submittedName>
        <fullName evidence="1">Uncharacterized protein</fullName>
    </submittedName>
</protein>
<organism evidence="1 2">
    <name type="scientific">Mycena sanguinolenta</name>
    <dbReference type="NCBI Taxonomy" id="230812"/>
    <lineage>
        <taxon>Eukaryota</taxon>
        <taxon>Fungi</taxon>
        <taxon>Dikarya</taxon>
        <taxon>Basidiomycota</taxon>
        <taxon>Agaricomycotina</taxon>
        <taxon>Agaricomycetes</taxon>
        <taxon>Agaricomycetidae</taxon>
        <taxon>Agaricales</taxon>
        <taxon>Marasmiineae</taxon>
        <taxon>Mycenaceae</taxon>
        <taxon>Mycena</taxon>
    </lineage>
</organism>
<keyword evidence="2" id="KW-1185">Reference proteome</keyword>
<dbReference type="Proteomes" id="UP000623467">
    <property type="component" value="Unassembled WGS sequence"/>
</dbReference>
<reference evidence="1" key="1">
    <citation type="submission" date="2020-05" db="EMBL/GenBank/DDBJ databases">
        <title>Mycena genomes resolve the evolution of fungal bioluminescence.</title>
        <authorList>
            <person name="Tsai I.J."/>
        </authorList>
    </citation>
    <scope>NUCLEOTIDE SEQUENCE</scope>
    <source>
        <strain evidence="1">160909Yilan</strain>
    </source>
</reference>
<name>A0A8H7CSI7_9AGAR</name>
<sequence length="84" mass="9548">MDHCSRGTGSEGITQIPHCARMYTKVRQPVRNEYLPPTEHVDSSKWHPLMAVAKYYKVLAQNNIVLQSSCAKPYSAPEFSRRAI</sequence>
<dbReference type="AlphaFoldDB" id="A0A8H7CSI7"/>
<accession>A0A8H7CSI7</accession>
<dbReference type="EMBL" id="JACAZH010000018">
    <property type="protein sequence ID" value="KAF7346647.1"/>
    <property type="molecule type" value="Genomic_DNA"/>
</dbReference>
<gene>
    <name evidence="1" type="ORF">MSAN_01802200</name>
</gene>
<proteinExistence type="predicted"/>
<comment type="caution">
    <text evidence="1">The sequence shown here is derived from an EMBL/GenBank/DDBJ whole genome shotgun (WGS) entry which is preliminary data.</text>
</comment>